<proteinExistence type="predicted"/>
<reference evidence="2" key="1">
    <citation type="journal article" date="2008" name="Nat. Genet.">
        <title>The Pristionchus pacificus genome provides a unique perspective on nematode lifestyle and parasitism.</title>
        <authorList>
            <person name="Dieterich C."/>
            <person name="Clifton S.W."/>
            <person name="Schuster L.N."/>
            <person name="Chinwalla A."/>
            <person name="Delehaunty K."/>
            <person name="Dinkelacker I."/>
            <person name="Fulton L."/>
            <person name="Fulton R."/>
            <person name="Godfrey J."/>
            <person name="Minx P."/>
            <person name="Mitreva M."/>
            <person name="Roeseler W."/>
            <person name="Tian H."/>
            <person name="Witte H."/>
            <person name="Yang S.P."/>
            <person name="Wilson R.K."/>
            <person name="Sommer R.J."/>
        </authorList>
    </citation>
    <scope>NUCLEOTIDE SEQUENCE [LARGE SCALE GENOMIC DNA]</scope>
    <source>
        <strain evidence="2">PS312</strain>
    </source>
</reference>
<accession>A0A8R1UTD0</accession>
<evidence type="ECO:0000313" key="1">
    <source>
        <dbReference type="EnsemblMetazoa" id="PPA38464.1"/>
    </source>
</evidence>
<keyword evidence="2" id="KW-1185">Reference proteome</keyword>
<name>A0A2A6D084_PRIPA</name>
<reference evidence="1" key="2">
    <citation type="submission" date="2022-06" db="UniProtKB">
        <authorList>
            <consortium name="EnsemblMetazoa"/>
        </authorList>
    </citation>
    <scope>IDENTIFICATION</scope>
    <source>
        <strain evidence="1">PS312</strain>
    </source>
</reference>
<gene>
    <name evidence="1" type="primary">WBGene00276833</name>
</gene>
<protein>
    <submittedName>
        <fullName evidence="1">Uncharacterized protein</fullName>
    </submittedName>
</protein>
<sequence>MSATDQEKQPLLPSYLMTPIRFFTSGRFEKKMKSSSFQSGWKYLLIGGNFSKKRTVRVRISFIGVSQYFG</sequence>
<dbReference type="Proteomes" id="UP000005239">
    <property type="component" value="Unassembled WGS sequence"/>
</dbReference>
<dbReference type="EnsemblMetazoa" id="PPA38464.1">
    <property type="protein sequence ID" value="PPA38464.1"/>
    <property type="gene ID" value="WBGene00276833"/>
</dbReference>
<evidence type="ECO:0000313" key="2">
    <source>
        <dbReference type="Proteomes" id="UP000005239"/>
    </source>
</evidence>
<dbReference type="AlphaFoldDB" id="A0A2A6D084"/>
<accession>A0A2A6D084</accession>
<organism evidence="1 2">
    <name type="scientific">Pristionchus pacificus</name>
    <name type="common">Parasitic nematode worm</name>
    <dbReference type="NCBI Taxonomy" id="54126"/>
    <lineage>
        <taxon>Eukaryota</taxon>
        <taxon>Metazoa</taxon>
        <taxon>Ecdysozoa</taxon>
        <taxon>Nematoda</taxon>
        <taxon>Chromadorea</taxon>
        <taxon>Rhabditida</taxon>
        <taxon>Rhabditina</taxon>
        <taxon>Diplogasteromorpha</taxon>
        <taxon>Diplogasteroidea</taxon>
        <taxon>Neodiplogasteridae</taxon>
        <taxon>Pristionchus</taxon>
    </lineage>
</organism>